<dbReference type="Pfam" id="PF00335">
    <property type="entry name" value="Tetraspanin"/>
    <property type="match status" value="1"/>
</dbReference>
<keyword evidence="3 6" id="KW-0812">Transmembrane</keyword>
<evidence type="ECO:0000313" key="8">
    <source>
        <dbReference type="EMBL" id="EAT42972.1"/>
    </source>
</evidence>
<evidence type="ECO:0000256" key="7">
    <source>
        <dbReference type="SAM" id="SignalP"/>
    </source>
</evidence>
<dbReference type="InterPro" id="IPR000301">
    <property type="entry name" value="Tetraspanin_animals"/>
</dbReference>
<evidence type="ECO:0000256" key="1">
    <source>
        <dbReference type="ARBA" id="ARBA00004141"/>
    </source>
</evidence>
<protein>
    <recommendedName>
        <fullName evidence="6">Tetraspanin</fullName>
    </recommendedName>
</protein>
<sequence length="187" mass="20917">MGIPYCGLLLVVFLLEVTATLVGVHHRHEVNGFLAQSLNGSLQRYPWNSHIQKSVDFMQIELECCGVNNYQDWEDVFAVVDLDNGDLEAELPASCCREYLDGECVPFNTGCFQKMYALLRHCSKTVFSGLLLVAGVQISAALFAFILGKRIRLVKTRSSLDALKYKTTVGAFDYRRLAELSIEKTKG</sequence>
<dbReference type="OMA" id="DWLMAMP"/>
<evidence type="ECO:0000256" key="6">
    <source>
        <dbReference type="RuleBase" id="RU361218"/>
    </source>
</evidence>
<comment type="similarity">
    <text evidence="2 6">Belongs to the tetraspanin (TM4SF) family.</text>
</comment>
<dbReference type="PIRSF" id="PIRSF002419">
    <property type="entry name" value="Tetraspanin"/>
    <property type="match status" value="1"/>
</dbReference>
<name>Q179Q1_AEDAE</name>
<reference evidence="8" key="2">
    <citation type="journal article" date="2007" name="Science">
        <title>Genome sequence of Aedes aegypti, a major arbovirus vector.</title>
        <authorList>
            <person name="Nene V."/>
            <person name="Wortman J.R."/>
            <person name="Lawson D."/>
            <person name="Haas B."/>
            <person name="Kodira C."/>
            <person name="Tu Z.J."/>
            <person name="Loftus B."/>
            <person name="Xi Z."/>
            <person name="Megy K."/>
            <person name="Grabherr M."/>
            <person name="Ren Q."/>
            <person name="Zdobnov E.M."/>
            <person name="Lobo N.F."/>
            <person name="Campbell K.S."/>
            <person name="Brown S.E."/>
            <person name="Bonaldo M.F."/>
            <person name="Zhu J."/>
            <person name="Sinkins S.P."/>
            <person name="Hogenkamp D.G."/>
            <person name="Amedeo P."/>
            <person name="Arensburger P."/>
            <person name="Atkinson P.W."/>
            <person name="Bidwell S."/>
            <person name="Biedler J."/>
            <person name="Birney E."/>
            <person name="Bruggner R.V."/>
            <person name="Costas J."/>
            <person name="Coy M.R."/>
            <person name="Crabtree J."/>
            <person name="Crawford M."/>
            <person name="Debruyn B."/>
            <person name="Decaprio D."/>
            <person name="Eiglmeier K."/>
            <person name="Eisenstadt E."/>
            <person name="El-Dorry H."/>
            <person name="Gelbart W.M."/>
            <person name="Gomes S.L."/>
            <person name="Hammond M."/>
            <person name="Hannick L.I."/>
            <person name="Hogan J.R."/>
            <person name="Holmes M.H."/>
            <person name="Jaffe D."/>
            <person name="Johnston J.S."/>
            <person name="Kennedy R.C."/>
            <person name="Koo H."/>
            <person name="Kravitz S."/>
            <person name="Kriventseva E.V."/>
            <person name="Kulp D."/>
            <person name="Labutti K."/>
            <person name="Lee E."/>
            <person name="Li S."/>
            <person name="Lovin D.D."/>
            <person name="Mao C."/>
            <person name="Mauceli E."/>
            <person name="Menck C.F."/>
            <person name="Miller J.R."/>
            <person name="Montgomery P."/>
            <person name="Mori A."/>
            <person name="Nascimento A.L."/>
            <person name="Naveira H.F."/>
            <person name="Nusbaum C."/>
            <person name="O'leary S."/>
            <person name="Orvis J."/>
            <person name="Pertea M."/>
            <person name="Quesneville H."/>
            <person name="Reidenbach K.R."/>
            <person name="Rogers Y.H."/>
            <person name="Roth C.W."/>
            <person name="Schneider J.R."/>
            <person name="Schatz M."/>
            <person name="Shumway M."/>
            <person name="Stanke M."/>
            <person name="Stinson E.O."/>
            <person name="Tubio J.M."/>
            <person name="Vanzee J.P."/>
            <person name="Verjovski-Almeida S."/>
            <person name="Werner D."/>
            <person name="White O."/>
            <person name="Wyder S."/>
            <person name="Zeng Q."/>
            <person name="Zhao Q."/>
            <person name="Zhao Y."/>
            <person name="Hill C.A."/>
            <person name="Raikhel A.S."/>
            <person name="Soares M.B."/>
            <person name="Knudson D.L."/>
            <person name="Lee N.H."/>
            <person name="Galagan J."/>
            <person name="Salzberg S.L."/>
            <person name="Paulsen I.T."/>
            <person name="Dimopoulos G."/>
            <person name="Collins F.H."/>
            <person name="Birren B."/>
            <person name="Fraser-Liggett C.M."/>
            <person name="Severson D.W."/>
        </authorList>
    </citation>
    <scope>NUCLEOTIDE SEQUENCE [LARGE SCALE GENOMIC DNA]</scope>
    <source>
        <strain evidence="8">Liverpool</strain>
    </source>
</reference>
<dbReference type="GO" id="GO:0005886">
    <property type="term" value="C:plasma membrane"/>
    <property type="evidence" value="ECO:0007669"/>
    <property type="project" value="TreeGrafter"/>
</dbReference>
<dbReference type="InterPro" id="IPR008952">
    <property type="entry name" value="Tetraspanin_EC2_sf"/>
</dbReference>
<evidence type="ECO:0000256" key="3">
    <source>
        <dbReference type="ARBA" id="ARBA00022692"/>
    </source>
</evidence>
<accession>Q179Q1</accession>
<dbReference type="eggNOG" id="KOG3882">
    <property type="taxonomic scope" value="Eukaryota"/>
</dbReference>
<dbReference type="InterPro" id="IPR018499">
    <property type="entry name" value="Tetraspanin/Peripherin"/>
</dbReference>
<gene>
    <name evidence="8" type="ORF">AaeL_AAEL005545</name>
</gene>
<dbReference type="AlphaFoldDB" id="Q179Q1"/>
<dbReference type="VEuPathDB" id="VectorBase:AAEL012528"/>
<comment type="caution">
    <text evidence="6">Lacks conserved residue(s) required for the propagation of feature annotation.</text>
</comment>
<dbReference type="Gene3D" id="1.10.1450.10">
    <property type="entry name" value="Tetraspanin"/>
    <property type="match status" value="1"/>
</dbReference>
<dbReference type="SUPFAM" id="SSF48652">
    <property type="entry name" value="Tetraspanin"/>
    <property type="match status" value="1"/>
</dbReference>
<dbReference type="HOGENOM" id="CLU_055524_12_0_1"/>
<feature type="chain" id="PRO_5014307749" description="Tetraspanin" evidence="7">
    <location>
        <begin position="20"/>
        <end position="187"/>
    </location>
</feature>
<feature type="transmembrane region" description="Helical" evidence="6">
    <location>
        <begin position="126"/>
        <end position="147"/>
    </location>
</feature>
<organism evidence="8 9">
    <name type="scientific">Aedes aegypti</name>
    <name type="common">Yellowfever mosquito</name>
    <name type="synonym">Culex aegypti</name>
    <dbReference type="NCBI Taxonomy" id="7159"/>
    <lineage>
        <taxon>Eukaryota</taxon>
        <taxon>Metazoa</taxon>
        <taxon>Ecdysozoa</taxon>
        <taxon>Arthropoda</taxon>
        <taxon>Hexapoda</taxon>
        <taxon>Insecta</taxon>
        <taxon>Pterygota</taxon>
        <taxon>Neoptera</taxon>
        <taxon>Endopterygota</taxon>
        <taxon>Diptera</taxon>
        <taxon>Nematocera</taxon>
        <taxon>Culicoidea</taxon>
        <taxon>Culicidae</taxon>
        <taxon>Culicinae</taxon>
        <taxon>Aedini</taxon>
        <taxon>Aedes</taxon>
        <taxon>Stegomyia</taxon>
    </lineage>
</organism>
<dbReference type="CDD" id="cd03127">
    <property type="entry name" value="tetraspanin_LEL"/>
    <property type="match status" value="1"/>
</dbReference>
<evidence type="ECO:0000256" key="5">
    <source>
        <dbReference type="ARBA" id="ARBA00023136"/>
    </source>
</evidence>
<dbReference type="Proteomes" id="UP000682892">
    <property type="component" value="Unassembled WGS sequence"/>
</dbReference>
<feature type="signal peptide" evidence="7">
    <location>
        <begin position="1"/>
        <end position="19"/>
    </location>
</feature>
<dbReference type="STRING" id="7159.Q179Q1"/>
<evidence type="ECO:0000313" key="9">
    <source>
        <dbReference type="Proteomes" id="UP000682892"/>
    </source>
</evidence>
<comment type="subcellular location">
    <subcellularLocation>
        <location evidence="1 6">Membrane</location>
        <topology evidence="1 6">Multi-pass membrane protein</topology>
    </subcellularLocation>
</comment>
<reference evidence="8" key="1">
    <citation type="submission" date="2005-10" db="EMBL/GenBank/DDBJ databases">
        <authorList>
            <person name="Loftus B.J."/>
            <person name="Nene V.M."/>
            <person name="Hannick L.I."/>
            <person name="Bidwell S."/>
            <person name="Haas B."/>
            <person name="Amedeo P."/>
            <person name="Orvis J."/>
            <person name="Wortman J.R."/>
            <person name="White O.R."/>
            <person name="Salzberg S."/>
            <person name="Shumway M."/>
            <person name="Koo H."/>
            <person name="Zhao Y."/>
            <person name="Holmes M."/>
            <person name="Miller J."/>
            <person name="Schatz M."/>
            <person name="Pop M."/>
            <person name="Pai G."/>
            <person name="Utterback T."/>
            <person name="Rogers Y.-H."/>
            <person name="Kravitz S."/>
            <person name="Fraser C.M."/>
        </authorList>
    </citation>
    <scope>NUCLEOTIDE SEQUENCE</scope>
    <source>
        <strain evidence="8">Liverpool</strain>
    </source>
</reference>
<keyword evidence="4 6" id="KW-1133">Transmembrane helix</keyword>
<evidence type="ECO:0000256" key="2">
    <source>
        <dbReference type="ARBA" id="ARBA00006840"/>
    </source>
</evidence>
<dbReference type="EMBL" id="CH477347">
    <property type="protein sequence ID" value="EAT42972.1"/>
    <property type="molecule type" value="Genomic_DNA"/>
</dbReference>
<keyword evidence="7" id="KW-0732">Signal</keyword>
<evidence type="ECO:0000256" key="4">
    <source>
        <dbReference type="ARBA" id="ARBA00022989"/>
    </source>
</evidence>
<dbReference type="PaxDb" id="7159-AAEL005545-PA"/>
<reference evidence="8" key="3">
    <citation type="submission" date="2012-09" db="EMBL/GenBank/DDBJ databases">
        <authorList>
            <consortium name="VectorBase"/>
        </authorList>
    </citation>
    <scope>NUCLEOTIDE SEQUENCE</scope>
    <source>
        <strain evidence="8">Liverpool</strain>
    </source>
</reference>
<dbReference type="PhylomeDB" id="Q179Q1"/>
<keyword evidence="5 6" id="KW-0472">Membrane</keyword>
<dbReference type="PANTHER" id="PTHR19282">
    <property type="entry name" value="TETRASPANIN"/>
    <property type="match status" value="1"/>
</dbReference>
<proteinExistence type="inferred from homology"/>
<dbReference type="PANTHER" id="PTHR19282:SF482">
    <property type="entry name" value="FI23944P1-RELATED"/>
    <property type="match status" value="1"/>
</dbReference>